<dbReference type="Proteomes" id="UP001200642">
    <property type="component" value="Unassembled WGS sequence"/>
</dbReference>
<evidence type="ECO:0000313" key="1">
    <source>
        <dbReference type="EMBL" id="MCG2460244.1"/>
    </source>
</evidence>
<comment type="caution">
    <text evidence="1">The sequence shown here is derived from an EMBL/GenBank/DDBJ whole genome shotgun (WGS) entry which is preliminary data.</text>
</comment>
<dbReference type="AlphaFoldDB" id="A0AAE3JNZ1"/>
<gene>
    <name evidence="1" type="ORF">K8352_05750</name>
</gene>
<accession>A0AAE3JNZ1</accession>
<dbReference type="InterPro" id="IPR007433">
    <property type="entry name" value="DUF481"/>
</dbReference>
<name>A0AAE3JNZ1_9FLAO</name>
<dbReference type="RefSeq" id="WP_317901386.1">
    <property type="nucleotide sequence ID" value="NZ_JAIRBC010000006.1"/>
</dbReference>
<dbReference type="Pfam" id="PF04338">
    <property type="entry name" value="DUF481"/>
    <property type="match status" value="1"/>
</dbReference>
<keyword evidence="2" id="KW-1185">Reference proteome</keyword>
<sequence>MAQKTDSLTLKNGDKIIGEIKEMTKGVLTIETDYSDSDFTITWKDIVSINSKHNYLITLSNGTRINSSIVTKPRDSAQVVLNENGKEVLVKIKNIVYVKAVKASFFSRLDASLSLGFNFTKSNALKQLTVRSDFTYTGEKWGFTGGYNSVLSSQDSVADTKRIDANIGAKYFLKHDWYALLSADFLSNDEQKLKLRSTTRAGMGKYLVHSNRTYLTTGGGLAWNNEQYTTPDQSDKNSLEVFVGIGYNMFDFDDISLNTNLVAYPSLTEGGRLRSDFSFDIKYDLPLDFFIMAGFTYNYDNRPVEGASRVDYVIQTTFGWKL</sequence>
<dbReference type="EMBL" id="JAIRBC010000006">
    <property type="protein sequence ID" value="MCG2460244.1"/>
    <property type="molecule type" value="Genomic_DNA"/>
</dbReference>
<proteinExistence type="predicted"/>
<evidence type="ECO:0000313" key="2">
    <source>
        <dbReference type="Proteomes" id="UP001200642"/>
    </source>
</evidence>
<organism evidence="1 2">
    <name type="scientific">Cerina litoralis</name>
    <dbReference type="NCBI Taxonomy" id="2874477"/>
    <lineage>
        <taxon>Bacteria</taxon>
        <taxon>Pseudomonadati</taxon>
        <taxon>Bacteroidota</taxon>
        <taxon>Flavobacteriia</taxon>
        <taxon>Flavobacteriales</taxon>
        <taxon>Flavobacteriaceae</taxon>
        <taxon>Cerina</taxon>
    </lineage>
</organism>
<reference evidence="1" key="1">
    <citation type="submission" date="2023-02" db="EMBL/GenBank/DDBJ databases">
        <title>Genome of Flavobacteriaceae gen. nov. sp. strain F89.</title>
        <authorList>
            <person name="Wang Y."/>
        </authorList>
    </citation>
    <scope>NUCLEOTIDE SEQUENCE</scope>
    <source>
        <strain evidence="1">F89</strain>
    </source>
</reference>
<protein>
    <submittedName>
        <fullName evidence="1">DUF481 domain-containing protein</fullName>
    </submittedName>
</protein>